<sequence length="178" mass="19252">MHYFPFVPDPDKKERSMRRAPVLFLALALALATALLAACGVSVEQAVVAPVAVITEAPPSDTQEAAVQPATEDEGDGRHAYLHRVGGHDYVSLNRSGPQGGLPIRTGAQRHVRAIRLLAADPAQARAMLRSLRLPAHQRKLWGGEEIVLDTASYDMLQAARGKGNTLYAELRLVGMEK</sequence>
<keyword evidence="2" id="KW-1185">Reference proteome</keyword>
<protein>
    <submittedName>
        <fullName evidence="1">Uncharacterized protein</fullName>
    </submittedName>
</protein>
<gene>
    <name evidence="1" type="ORF">ASR47_102247</name>
</gene>
<proteinExistence type="predicted"/>
<evidence type="ECO:0000313" key="1">
    <source>
        <dbReference type="EMBL" id="OBV41004.1"/>
    </source>
</evidence>
<dbReference type="EMBL" id="LOCQ01000041">
    <property type="protein sequence ID" value="OBV41004.1"/>
    <property type="molecule type" value="Genomic_DNA"/>
</dbReference>
<reference evidence="1 2" key="1">
    <citation type="submission" date="2016-04" db="EMBL/GenBank/DDBJ databases">
        <title>Draft genome sequence of Janthinobacterium psychrotolerans sp. nov., isolated from freshwater sediments in Denmark.</title>
        <authorList>
            <person name="Gong X."/>
            <person name="Skrivergaard S."/>
            <person name="Korsgaard B.S."/>
            <person name="Schreiber L."/>
            <person name="Marshall I.P."/>
            <person name="Finster K."/>
            <person name="Schramm A."/>
        </authorList>
    </citation>
    <scope>NUCLEOTIDE SEQUENCE [LARGE SCALE GENOMIC DNA]</scope>
    <source>
        <strain evidence="1 2">S3-2</strain>
    </source>
</reference>
<organism evidence="1 2">
    <name type="scientific">Janthinobacterium psychrotolerans</name>
    <dbReference type="NCBI Taxonomy" id="1747903"/>
    <lineage>
        <taxon>Bacteria</taxon>
        <taxon>Pseudomonadati</taxon>
        <taxon>Pseudomonadota</taxon>
        <taxon>Betaproteobacteria</taxon>
        <taxon>Burkholderiales</taxon>
        <taxon>Oxalobacteraceae</taxon>
        <taxon>Janthinobacterium</taxon>
    </lineage>
</organism>
<dbReference type="PATRIC" id="fig|1747903.4.peg.4667"/>
<dbReference type="Proteomes" id="UP000092713">
    <property type="component" value="Unassembled WGS sequence"/>
</dbReference>
<evidence type="ECO:0000313" key="2">
    <source>
        <dbReference type="Proteomes" id="UP000092713"/>
    </source>
</evidence>
<name>A0A1A7C7K2_9BURK</name>
<comment type="caution">
    <text evidence="1">The sequence shown here is derived from an EMBL/GenBank/DDBJ whole genome shotgun (WGS) entry which is preliminary data.</text>
</comment>
<dbReference type="AlphaFoldDB" id="A0A1A7C7K2"/>
<accession>A0A1A7C7K2</accession>